<evidence type="ECO:0000256" key="1">
    <source>
        <dbReference type="SAM" id="MobiDB-lite"/>
    </source>
</evidence>
<dbReference type="HOGENOM" id="CLU_734012_0_0_1"/>
<feature type="region of interest" description="Disordered" evidence="1">
    <location>
        <begin position="15"/>
        <end position="50"/>
    </location>
</feature>
<feature type="compositionally biased region" description="Basic and acidic residues" evidence="1">
    <location>
        <begin position="368"/>
        <end position="377"/>
    </location>
</feature>
<feature type="compositionally biased region" description="Polar residues" evidence="1">
    <location>
        <begin position="21"/>
        <end position="37"/>
    </location>
</feature>
<gene>
    <name evidence="2" type="ORF">H109_01641</name>
</gene>
<feature type="compositionally biased region" description="Basic and acidic residues" evidence="1">
    <location>
        <begin position="317"/>
        <end position="333"/>
    </location>
</feature>
<feature type="compositionally biased region" description="Basic and acidic residues" evidence="1">
    <location>
        <begin position="259"/>
        <end position="284"/>
    </location>
</feature>
<feature type="compositionally biased region" description="Acidic residues" evidence="1">
    <location>
        <begin position="301"/>
        <end position="316"/>
    </location>
</feature>
<dbReference type="AlphaFoldDB" id="A0A059JFH2"/>
<reference evidence="2 3" key="1">
    <citation type="submission" date="2014-02" db="EMBL/GenBank/DDBJ databases">
        <title>The Genome Sequence of Trichophyton interdigitale MR816.</title>
        <authorList>
            <consortium name="The Broad Institute Genomics Platform"/>
            <person name="Cuomo C.A."/>
            <person name="White T.C."/>
            <person name="Graser Y."/>
            <person name="Martinez-Rossi N."/>
            <person name="Heitman J."/>
            <person name="Young S.K."/>
            <person name="Zeng Q."/>
            <person name="Gargeya S."/>
            <person name="Abouelleil A."/>
            <person name="Alvarado L."/>
            <person name="Chapman S.B."/>
            <person name="Gainer-Dewar J."/>
            <person name="Goldberg J."/>
            <person name="Griggs A."/>
            <person name="Gujja S."/>
            <person name="Hansen M."/>
            <person name="Howarth C."/>
            <person name="Imamovic A."/>
            <person name="Larimer J."/>
            <person name="Martinez D."/>
            <person name="Murphy C."/>
            <person name="Pearson M.D."/>
            <person name="Persinoti G."/>
            <person name="Poon T."/>
            <person name="Priest M."/>
            <person name="Roberts A.D."/>
            <person name="Saif S."/>
            <person name="Shea T.D."/>
            <person name="Sykes S.N."/>
            <person name="Wortman J."/>
            <person name="Nusbaum C."/>
            <person name="Birren B."/>
        </authorList>
    </citation>
    <scope>NUCLEOTIDE SEQUENCE [LARGE SCALE GENOMIC DNA]</scope>
    <source>
        <strain evidence="2 3">MR816</strain>
    </source>
</reference>
<dbReference type="OMA" id="PNDEPEM"/>
<evidence type="ECO:0000313" key="3">
    <source>
        <dbReference type="Proteomes" id="UP000024533"/>
    </source>
</evidence>
<organism evidence="2 3">
    <name type="scientific">Trichophyton interdigitale (strain MR816)</name>
    <dbReference type="NCBI Taxonomy" id="1215338"/>
    <lineage>
        <taxon>Eukaryota</taxon>
        <taxon>Fungi</taxon>
        <taxon>Dikarya</taxon>
        <taxon>Ascomycota</taxon>
        <taxon>Pezizomycotina</taxon>
        <taxon>Eurotiomycetes</taxon>
        <taxon>Eurotiomycetidae</taxon>
        <taxon>Onygenales</taxon>
        <taxon>Arthrodermataceae</taxon>
        <taxon>Trichophyton</taxon>
    </lineage>
</organism>
<dbReference type="Proteomes" id="UP000024533">
    <property type="component" value="Unassembled WGS sequence"/>
</dbReference>
<feature type="region of interest" description="Disordered" evidence="1">
    <location>
        <begin position="202"/>
        <end position="350"/>
    </location>
</feature>
<sequence length="377" mass="41918">MAYLLSKVTPFLEMVWPPSRKTPSGNGATRTQPSGTPGTADLKEESPSEEEDYIYDINSQLASETRENKDISTGRIPGVAKLLNDVTIGPPSNQTVNRAKPNFYITRPNRAKIPLIPLDELPEGLKLGDQDWYQSCWTRYMYPVSHSRYPSSGTYVATIKGGTQLSRKWYTVRTPSGRVNILKKPKVIPPLLDCCVRENARSSKEDDGVGVQPQENRLNSTQSPLLPQRTEEQIGQRYGTFAPPNSLNVNLLGSSSSSSEEKTAETDGADLPRDLASLTRERSETPPGESQLSMGVLWEIESVDDDDDLPNDEPEMPGDRSDSQSHDNKPDRPEDTDDSQEGLRSNPLRFVNYTLAQLNKNESLRMTPIHDPDEASN</sequence>
<comment type="caution">
    <text evidence="2">The sequence shown here is derived from an EMBL/GenBank/DDBJ whole genome shotgun (WGS) entry which is preliminary data.</text>
</comment>
<feature type="region of interest" description="Disordered" evidence="1">
    <location>
        <begin position="358"/>
        <end position="377"/>
    </location>
</feature>
<dbReference type="EMBL" id="AOKY01000123">
    <property type="protein sequence ID" value="KDB26549.1"/>
    <property type="molecule type" value="Genomic_DNA"/>
</dbReference>
<dbReference type="OrthoDB" id="4185910at2759"/>
<evidence type="ECO:0000313" key="2">
    <source>
        <dbReference type="EMBL" id="KDB26549.1"/>
    </source>
</evidence>
<feature type="compositionally biased region" description="Low complexity" evidence="1">
    <location>
        <begin position="245"/>
        <end position="258"/>
    </location>
</feature>
<proteinExistence type="predicted"/>
<accession>A0A059JFH2</accession>
<keyword evidence="3" id="KW-1185">Reference proteome</keyword>
<feature type="compositionally biased region" description="Polar residues" evidence="1">
    <location>
        <begin position="213"/>
        <end position="225"/>
    </location>
</feature>
<protein>
    <submittedName>
        <fullName evidence="2">Uncharacterized protein</fullName>
    </submittedName>
</protein>
<dbReference type="STRING" id="1215338.A0A059JFH2"/>
<name>A0A059JFH2_TRIIM</name>